<feature type="compositionally biased region" description="Acidic residues" evidence="2">
    <location>
        <begin position="85"/>
        <end position="106"/>
    </location>
</feature>
<dbReference type="EMBL" id="LFMY01000002">
    <property type="protein sequence ID" value="OKL62937.1"/>
    <property type="molecule type" value="Genomic_DNA"/>
</dbReference>
<feature type="compositionally biased region" description="Polar residues" evidence="2">
    <location>
        <begin position="142"/>
        <end position="152"/>
    </location>
</feature>
<feature type="compositionally biased region" description="Low complexity" evidence="2">
    <location>
        <begin position="72"/>
        <end position="84"/>
    </location>
</feature>
<organism evidence="3 4">
    <name type="scientific">Talaromyces atroroseus</name>
    <dbReference type="NCBI Taxonomy" id="1441469"/>
    <lineage>
        <taxon>Eukaryota</taxon>
        <taxon>Fungi</taxon>
        <taxon>Dikarya</taxon>
        <taxon>Ascomycota</taxon>
        <taxon>Pezizomycotina</taxon>
        <taxon>Eurotiomycetes</taxon>
        <taxon>Eurotiomycetidae</taxon>
        <taxon>Eurotiales</taxon>
        <taxon>Trichocomaceae</taxon>
        <taxon>Talaromyces</taxon>
        <taxon>Talaromyces sect. Trachyspermi</taxon>
    </lineage>
</organism>
<evidence type="ECO:0000256" key="2">
    <source>
        <dbReference type="SAM" id="MobiDB-lite"/>
    </source>
</evidence>
<proteinExistence type="predicted"/>
<comment type="caution">
    <text evidence="3">The sequence shown here is derived from an EMBL/GenBank/DDBJ whole genome shotgun (WGS) entry which is preliminary data.</text>
</comment>
<dbReference type="AlphaFoldDB" id="A0A1Q5QAG5"/>
<feature type="coiled-coil region" evidence="1">
    <location>
        <begin position="275"/>
        <end position="344"/>
    </location>
</feature>
<evidence type="ECO:0000313" key="3">
    <source>
        <dbReference type="EMBL" id="OKL62937.1"/>
    </source>
</evidence>
<sequence>MPNRRVPWKKEDKEILFARRKEYAHLTVAEFTQPFQKFYPERTAKAIGQTLWLASKRKGRLSQSGKAGMSLDAVTATTTTPPSTNDDDDDDDEEDEVDSSPEEQNEDISFMGERTPNKRIKRTYSTRSQASLDKPQDPPIVRSQSSEYSQRLDNSSLMLSLRAGGRHSTEYTSPYQIPQTNTFDTNPSFSAPPPAPTLFEEFIAQGQTQNLHQEVQHEKESEQPQPQNQAAQGTVKEENARSPSEIRRQFAQVNAALYPILEMALSRSEASDTEKVRIESELLALQKQYESMQTDKDGQISQLQGEIDRYRNERENWLNGQKEQERLVNENADLRSRLRKLASDATQGL</sequence>
<keyword evidence="4" id="KW-1185">Reference proteome</keyword>
<dbReference type="RefSeq" id="XP_020123058.1">
    <property type="nucleotide sequence ID" value="XM_020261820.1"/>
</dbReference>
<dbReference type="GeneID" id="31001840"/>
<feature type="compositionally biased region" description="Polar residues" evidence="2">
    <location>
        <begin position="223"/>
        <end position="232"/>
    </location>
</feature>
<feature type="region of interest" description="Disordered" evidence="2">
    <location>
        <begin position="210"/>
        <end position="244"/>
    </location>
</feature>
<evidence type="ECO:0000256" key="1">
    <source>
        <dbReference type="SAM" id="Coils"/>
    </source>
</evidence>
<accession>A0A1Q5QAG5</accession>
<feature type="region of interest" description="Disordered" evidence="2">
    <location>
        <begin position="57"/>
        <end position="152"/>
    </location>
</feature>
<dbReference type="Proteomes" id="UP000214365">
    <property type="component" value="Unassembled WGS sequence"/>
</dbReference>
<feature type="compositionally biased region" description="Polar residues" evidence="2">
    <location>
        <begin position="170"/>
        <end position="189"/>
    </location>
</feature>
<feature type="region of interest" description="Disordered" evidence="2">
    <location>
        <begin position="169"/>
        <end position="196"/>
    </location>
</feature>
<feature type="compositionally biased region" description="Basic and acidic residues" evidence="2">
    <location>
        <begin position="235"/>
        <end position="244"/>
    </location>
</feature>
<evidence type="ECO:0000313" key="4">
    <source>
        <dbReference type="Proteomes" id="UP000214365"/>
    </source>
</evidence>
<gene>
    <name evidence="3" type="ORF">UA08_02085</name>
</gene>
<name>A0A1Q5QAG5_TALAT</name>
<keyword evidence="1" id="KW-0175">Coiled coil</keyword>
<dbReference type="OrthoDB" id="4227136at2759"/>
<reference evidence="3 4" key="1">
    <citation type="submission" date="2015-06" db="EMBL/GenBank/DDBJ databases">
        <title>Talaromyces atroroseus IBT 11181 draft genome.</title>
        <authorList>
            <person name="Rasmussen K.B."/>
            <person name="Rasmussen S."/>
            <person name="Petersen B."/>
            <person name="Sicheritz-Ponten T."/>
            <person name="Mortensen U.H."/>
            <person name="Thrane U."/>
        </authorList>
    </citation>
    <scope>NUCLEOTIDE SEQUENCE [LARGE SCALE GENOMIC DNA]</scope>
    <source>
        <strain evidence="3 4">IBT 11181</strain>
    </source>
</reference>
<protein>
    <submittedName>
        <fullName evidence="3">Uncharacterized protein</fullName>
    </submittedName>
</protein>